<dbReference type="Proteomes" id="UP001202248">
    <property type="component" value="Unassembled WGS sequence"/>
</dbReference>
<name>A0ABS9SHU8_9BACT</name>
<feature type="domain" description="Rad50/SbcC-type AAA" evidence="1">
    <location>
        <begin position="4"/>
        <end position="80"/>
    </location>
</feature>
<organism evidence="2 3">
    <name type="scientific">Niabella ginsengisoli</name>
    <dbReference type="NCBI Taxonomy" id="522298"/>
    <lineage>
        <taxon>Bacteria</taxon>
        <taxon>Pseudomonadati</taxon>
        <taxon>Bacteroidota</taxon>
        <taxon>Chitinophagia</taxon>
        <taxon>Chitinophagales</taxon>
        <taxon>Chitinophagaceae</taxon>
        <taxon>Niabella</taxon>
    </lineage>
</organism>
<dbReference type="EMBL" id="JAKWBL010000001">
    <property type="protein sequence ID" value="MCH5597739.1"/>
    <property type="molecule type" value="Genomic_DNA"/>
</dbReference>
<evidence type="ECO:0000313" key="2">
    <source>
        <dbReference type="EMBL" id="MCH5597739.1"/>
    </source>
</evidence>
<comment type="caution">
    <text evidence="2">The sequence shown here is derived from an EMBL/GenBank/DDBJ whole genome shotgun (WGS) entry which is preliminary data.</text>
</comment>
<protein>
    <submittedName>
        <fullName evidence="2">AAA family ATPase</fullName>
    </submittedName>
</protein>
<dbReference type="Pfam" id="PF13476">
    <property type="entry name" value="AAA_23"/>
    <property type="match status" value="1"/>
</dbReference>
<dbReference type="SUPFAM" id="SSF52540">
    <property type="entry name" value="P-loop containing nucleoside triphosphate hydrolases"/>
    <property type="match status" value="1"/>
</dbReference>
<sequence length="88" mass="10102">MLQFKNYTNKIFEFNKNVIGICGNNGVGKTNILDAVHYLCFTKSYFSKSDAVNVQQGAMGFRIEGRFLKNEYEETATCILRENSKKNF</sequence>
<accession>A0ABS9SHU8</accession>
<keyword evidence="3" id="KW-1185">Reference proteome</keyword>
<gene>
    <name evidence="2" type="ORF">MKP09_07375</name>
</gene>
<dbReference type="RefSeq" id="WP_240827107.1">
    <property type="nucleotide sequence ID" value="NZ_JAKWBL010000001.1"/>
</dbReference>
<dbReference type="Gene3D" id="3.40.50.300">
    <property type="entry name" value="P-loop containing nucleotide triphosphate hydrolases"/>
    <property type="match status" value="1"/>
</dbReference>
<evidence type="ECO:0000259" key="1">
    <source>
        <dbReference type="Pfam" id="PF13476"/>
    </source>
</evidence>
<dbReference type="InterPro" id="IPR038729">
    <property type="entry name" value="Rad50/SbcC_AAA"/>
</dbReference>
<dbReference type="InterPro" id="IPR027417">
    <property type="entry name" value="P-loop_NTPase"/>
</dbReference>
<proteinExistence type="predicted"/>
<reference evidence="2 3" key="1">
    <citation type="submission" date="2022-02" db="EMBL/GenBank/DDBJ databases">
        <authorList>
            <person name="Min J."/>
        </authorList>
    </citation>
    <scope>NUCLEOTIDE SEQUENCE [LARGE SCALE GENOMIC DNA]</scope>
    <source>
        <strain evidence="2 3">GR10-1</strain>
    </source>
</reference>
<evidence type="ECO:0000313" key="3">
    <source>
        <dbReference type="Proteomes" id="UP001202248"/>
    </source>
</evidence>